<gene>
    <name evidence="2" type="ORF">C7S18_02880</name>
</gene>
<evidence type="ECO:0000313" key="2">
    <source>
        <dbReference type="EMBL" id="AVP96199.1"/>
    </source>
</evidence>
<feature type="transmembrane region" description="Helical" evidence="1">
    <location>
        <begin position="26"/>
        <end position="45"/>
    </location>
</feature>
<protein>
    <submittedName>
        <fullName evidence="2">Uncharacterized protein</fullName>
    </submittedName>
</protein>
<proteinExistence type="predicted"/>
<dbReference type="EMBL" id="CP027860">
    <property type="protein sequence ID" value="AVP96199.1"/>
    <property type="molecule type" value="Genomic_DNA"/>
</dbReference>
<dbReference type="AlphaFoldDB" id="A0A2P1PMY2"/>
<organism evidence="2 3">
    <name type="scientific">Ahniella affigens</name>
    <dbReference type="NCBI Taxonomy" id="2021234"/>
    <lineage>
        <taxon>Bacteria</taxon>
        <taxon>Pseudomonadati</taxon>
        <taxon>Pseudomonadota</taxon>
        <taxon>Gammaproteobacteria</taxon>
        <taxon>Lysobacterales</taxon>
        <taxon>Rhodanobacteraceae</taxon>
        <taxon>Ahniella</taxon>
    </lineage>
</organism>
<feature type="transmembrane region" description="Helical" evidence="1">
    <location>
        <begin position="92"/>
        <end position="110"/>
    </location>
</feature>
<feature type="transmembrane region" description="Helical" evidence="1">
    <location>
        <begin position="57"/>
        <end position="80"/>
    </location>
</feature>
<name>A0A2P1PMY2_9GAMM</name>
<keyword evidence="1" id="KW-0812">Transmembrane</keyword>
<dbReference type="RefSeq" id="WP_106890128.1">
    <property type="nucleotide sequence ID" value="NZ_CP027860.1"/>
</dbReference>
<reference evidence="2 3" key="2">
    <citation type="submission" date="2018-03" db="EMBL/GenBank/DDBJ databases">
        <authorList>
            <person name="Keele B.F."/>
        </authorList>
    </citation>
    <scope>NUCLEOTIDE SEQUENCE [LARGE SCALE GENOMIC DNA]</scope>
    <source>
        <strain evidence="2 3">D13</strain>
    </source>
</reference>
<keyword evidence="1" id="KW-1133">Transmembrane helix</keyword>
<sequence>MNDEASQPKQPFLEYAIECINVCLRWTLVATPIGCFLGFAGTFAWKWLSRGQVSDGVLLLPILAVVAALVGMIPALVYGAPLYALSAATFRPSLFAAILIGAFPGLSAIWSNVGLDPYRSQEALLSHNYFGHEILWCGIGIAAALHFLVRKKLLALSVARESTV</sequence>
<keyword evidence="3" id="KW-1185">Reference proteome</keyword>
<dbReference type="Proteomes" id="UP000241074">
    <property type="component" value="Chromosome"/>
</dbReference>
<accession>A0A2P1PMY2</accession>
<evidence type="ECO:0000256" key="1">
    <source>
        <dbReference type="SAM" id="Phobius"/>
    </source>
</evidence>
<evidence type="ECO:0000313" key="3">
    <source>
        <dbReference type="Proteomes" id="UP000241074"/>
    </source>
</evidence>
<keyword evidence="1" id="KW-0472">Membrane</keyword>
<feature type="transmembrane region" description="Helical" evidence="1">
    <location>
        <begin position="130"/>
        <end position="149"/>
    </location>
</feature>
<dbReference type="KEGG" id="xba:C7S18_02880"/>
<reference evidence="2 3" key="1">
    <citation type="submission" date="2018-03" db="EMBL/GenBank/DDBJ databases">
        <title>Ahniella affigens gen. nov., sp. nov., a gammaproteobacterium isolated from sandy soil near a stream.</title>
        <authorList>
            <person name="Ko Y."/>
            <person name="Kim J.-H."/>
        </authorList>
    </citation>
    <scope>NUCLEOTIDE SEQUENCE [LARGE SCALE GENOMIC DNA]</scope>
    <source>
        <strain evidence="2 3">D13</strain>
    </source>
</reference>